<keyword evidence="26" id="KW-1185">Reference proteome</keyword>
<proteinExistence type="inferred from homology"/>
<evidence type="ECO:0000256" key="13">
    <source>
        <dbReference type="ARBA" id="ARBA00023136"/>
    </source>
</evidence>
<sequence length="467" mass="52544">MKPVPALLTALAALTAYYVYSPLPSTLSEPWKLMLLDATFRCAQDLVRIGVGVGLDECMLQILKISAKTLKIALYHGFFYKPYAEKVVCVKETTDLGRFHTSVAPCNFAHYVGLGHHLRVLNFVSSYFDKLDPTSSAHLTVTDTVFDGVEVRIFEPKKELHGSLQRSIIYVHGGGWALGSARMRSYDNLCRKISEDVNAVVVSIEYRLVPNVHFPEQINDVYAASKYFLQPAVLAQYSVDPHRIALSGDSAGGNLAAAVCQQLTQDENVTTKVKLQALIYPVLQILDFNTPSYQQNMDMPILSRYVMIKFWLDYLNGSHTFAQAMLVNNHTSLDVHEAVALRQLLNWNSLLPLSFKKNYMPLIQTIGNPRIVQDVPALFDTRASPLIAHKETLQKLPKTYILTCEHDVLRDDGTMYAKRLEEAGVDVTHDHYEDGFHGCMLFASWPTYFSAGARTRDGYIKWLSENL</sequence>
<dbReference type="PROSITE" id="PS01174">
    <property type="entry name" value="LIPASE_GDXG_SER"/>
    <property type="match status" value="1"/>
</dbReference>
<dbReference type="SUPFAM" id="SSF53474">
    <property type="entry name" value="alpha/beta-Hydrolases"/>
    <property type="match status" value="1"/>
</dbReference>
<evidence type="ECO:0000256" key="6">
    <source>
        <dbReference type="ARBA" id="ARBA00022801"/>
    </source>
</evidence>
<evidence type="ECO:0000256" key="22">
    <source>
        <dbReference type="ARBA" id="ARBA00049214"/>
    </source>
</evidence>
<comment type="subcellular location">
    <subcellularLocation>
        <location evidence="2">Cell membrane</location>
        <topology evidence="2">Single-pass type II membrane protein</topology>
    </subcellularLocation>
    <subcellularLocation>
        <location evidence="1">Microsome</location>
    </subcellularLocation>
</comment>
<evidence type="ECO:0000313" key="26">
    <source>
        <dbReference type="Proteomes" id="UP001176940"/>
    </source>
</evidence>
<keyword evidence="7" id="KW-0256">Endoplasmic reticulum</keyword>
<evidence type="ECO:0000256" key="23">
    <source>
        <dbReference type="PROSITE-ProRule" id="PRU10038"/>
    </source>
</evidence>
<accession>A0ABN9L398</accession>
<evidence type="ECO:0000256" key="20">
    <source>
        <dbReference type="ARBA" id="ARBA00047653"/>
    </source>
</evidence>
<evidence type="ECO:0000256" key="17">
    <source>
        <dbReference type="ARBA" id="ARBA00044162"/>
    </source>
</evidence>
<evidence type="ECO:0000256" key="11">
    <source>
        <dbReference type="ARBA" id="ARBA00022989"/>
    </source>
</evidence>
<evidence type="ECO:0000256" key="7">
    <source>
        <dbReference type="ARBA" id="ARBA00022824"/>
    </source>
</evidence>
<dbReference type="PANTHER" id="PTHR48081">
    <property type="entry name" value="AB HYDROLASE SUPERFAMILY PROTEIN C4A8.06C"/>
    <property type="match status" value="1"/>
</dbReference>
<dbReference type="InterPro" id="IPR013094">
    <property type="entry name" value="AB_hydrolase_3"/>
</dbReference>
<evidence type="ECO:0000256" key="3">
    <source>
        <dbReference type="ARBA" id="ARBA00010515"/>
    </source>
</evidence>
<dbReference type="InterPro" id="IPR017157">
    <property type="entry name" value="Arylacetamide_deacetylase"/>
</dbReference>
<dbReference type="EMBL" id="CAUEEQ010005647">
    <property type="protein sequence ID" value="CAJ0929249.1"/>
    <property type="molecule type" value="Genomic_DNA"/>
</dbReference>
<evidence type="ECO:0000256" key="19">
    <source>
        <dbReference type="ARBA" id="ARBA00044256"/>
    </source>
</evidence>
<dbReference type="Pfam" id="PF07859">
    <property type="entry name" value="Abhydrolase_3"/>
    <property type="match status" value="2"/>
</dbReference>
<evidence type="ECO:0000256" key="21">
    <source>
        <dbReference type="ARBA" id="ARBA00048913"/>
    </source>
</evidence>
<gene>
    <name evidence="25" type="ORF">RIMI_LOCUS3696412</name>
</gene>
<name>A0ABN9L398_9NEOB</name>
<keyword evidence="14" id="KW-0325">Glycoprotein</keyword>
<keyword evidence="10" id="KW-0735">Signal-anchor</keyword>
<comment type="catalytic activity">
    <reaction evidence="21">
        <text>a cholesterol ester + H2O = cholesterol + a fatty acid + H(+)</text>
        <dbReference type="Rhea" id="RHEA:36403"/>
        <dbReference type="ChEBI" id="CHEBI:15377"/>
        <dbReference type="ChEBI" id="CHEBI:15378"/>
        <dbReference type="ChEBI" id="CHEBI:16113"/>
        <dbReference type="ChEBI" id="CHEBI:17002"/>
        <dbReference type="ChEBI" id="CHEBI:28868"/>
    </reaction>
    <physiologicalReaction direction="left-to-right" evidence="21">
        <dbReference type="Rhea" id="RHEA:36404"/>
    </physiologicalReaction>
</comment>
<evidence type="ECO:0000256" key="9">
    <source>
        <dbReference type="ARBA" id="ARBA00022963"/>
    </source>
</evidence>
<protein>
    <recommendedName>
        <fullName evidence="17">Neutral cholesterol ester hydrolase 1</fullName>
        <ecNumber evidence="16">3.1.1.71</ecNumber>
    </recommendedName>
    <alternativeName>
        <fullName evidence="18">Acetylalkylglycerol acetylhydrolase</fullName>
    </alternativeName>
    <alternativeName>
        <fullName evidence="19">Arylacetamide deacetylase-like 1</fullName>
    </alternativeName>
</protein>
<keyword evidence="11" id="KW-1133">Transmembrane helix</keyword>
<dbReference type="InterPro" id="IPR050300">
    <property type="entry name" value="GDXG_lipolytic_enzyme"/>
</dbReference>
<dbReference type="InterPro" id="IPR033140">
    <property type="entry name" value="Lipase_GDXG_put_SER_AS"/>
</dbReference>
<comment type="similarity">
    <text evidence="3">Belongs to the 'GDXG' lipolytic enzyme family.</text>
</comment>
<comment type="catalytic activity">
    <reaction evidence="20">
        <text>cholesteryl (9Z-octadecenoate) + H2O = cholesterol + (9Z)-octadecenoate + H(+)</text>
        <dbReference type="Rhea" id="RHEA:33875"/>
        <dbReference type="ChEBI" id="CHEBI:15377"/>
        <dbReference type="ChEBI" id="CHEBI:15378"/>
        <dbReference type="ChEBI" id="CHEBI:16113"/>
        <dbReference type="ChEBI" id="CHEBI:30823"/>
        <dbReference type="ChEBI" id="CHEBI:46898"/>
    </reaction>
    <physiologicalReaction direction="left-to-right" evidence="20">
        <dbReference type="Rhea" id="RHEA:33876"/>
    </physiologicalReaction>
</comment>
<evidence type="ECO:0000256" key="12">
    <source>
        <dbReference type="ARBA" id="ARBA00023098"/>
    </source>
</evidence>
<dbReference type="Proteomes" id="UP001176940">
    <property type="component" value="Unassembled WGS sequence"/>
</dbReference>
<evidence type="ECO:0000256" key="8">
    <source>
        <dbReference type="ARBA" id="ARBA00022848"/>
    </source>
</evidence>
<keyword evidence="8" id="KW-0492">Microsome</keyword>
<dbReference type="PIRSF" id="PIRSF037251">
    <property type="entry name" value="Arylacetamide_deacetylase"/>
    <property type="match status" value="1"/>
</dbReference>
<evidence type="ECO:0000256" key="2">
    <source>
        <dbReference type="ARBA" id="ARBA00004401"/>
    </source>
</evidence>
<organism evidence="25 26">
    <name type="scientific">Ranitomeya imitator</name>
    <name type="common">mimic poison frog</name>
    <dbReference type="NCBI Taxonomy" id="111125"/>
    <lineage>
        <taxon>Eukaryota</taxon>
        <taxon>Metazoa</taxon>
        <taxon>Chordata</taxon>
        <taxon>Craniata</taxon>
        <taxon>Vertebrata</taxon>
        <taxon>Euteleostomi</taxon>
        <taxon>Amphibia</taxon>
        <taxon>Batrachia</taxon>
        <taxon>Anura</taxon>
        <taxon>Neobatrachia</taxon>
        <taxon>Hyloidea</taxon>
        <taxon>Dendrobatidae</taxon>
        <taxon>Dendrobatinae</taxon>
        <taxon>Ranitomeya</taxon>
    </lineage>
</organism>
<evidence type="ECO:0000256" key="5">
    <source>
        <dbReference type="ARBA" id="ARBA00022692"/>
    </source>
</evidence>
<keyword evidence="12" id="KW-0443">Lipid metabolism</keyword>
<evidence type="ECO:0000259" key="24">
    <source>
        <dbReference type="Pfam" id="PF07859"/>
    </source>
</evidence>
<evidence type="ECO:0000256" key="10">
    <source>
        <dbReference type="ARBA" id="ARBA00022968"/>
    </source>
</evidence>
<dbReference type="EC" id="3.1.1.71" evidence="16"/>
<evidence type="ECO:0000256" key="4">
    <source>
        <dbReference type="ARBA" id="ARBA00022475"/>
    </source>
</evidence>
<dbReference type="InterPro" id="IPR029058">
    <property type="entry name" value="AB_hydrolase_fold"/>
</dbReference>
<evidence type="ECO:0000256" key="14">
    <source>
        <dbReference type="ARBA" id="ARBA00023180"/>
    </source>
</evidence>
<comment type="catalytic activity">
    <reaction evidence="22">
        <text>a 1-O-alkyl-2-acetyl-sn-glycerol + H2O = a 1-O-alkyl-sn-glycerol + acetate + H(+)</text>
        <dbReference type="Rhea" id="RHEA:11552"/>
        <dbReference type="ChEBI" id="CHEBI:15377"/>
        <dbReference type="ChEBI" id="CHEBI:15378"/>
        <dbReference type="ChEBI" id="CHEBI:15850"/>
        <dbReference type="ChEBI" id="CHEBI:16291"/>
        <dbReference type="ChEBI" id="CHEBI:30089"/>
        <dbReference type="EC" id="3.1.1.71"/>
    </reaction>
    <physiologicalReaction direction="left-to-right" evidence="22">
        <dbReference type="Rhea" id="RHEA:11553"/>
    </physiologicalReaction>
</comment>
<keyword evidence="13" id="KW-0472">Membrane</keyword>
<keyword evidence="6" id="KW-0378">Hydrolase</keyword>
<feature type="domain" description="Alpha/beta hydrolase fold-3" evidence="24">
    <location>
        <begin position="168"/>
        <end position="323"/>
    </location>
</feature>
<evidence type="ECO:0000256" key="16">
    <source>
        <dbReference type="ARBA" id="ARBA00044060"/>
    </source>
</evidence>
<reference evidence="25" key="1">
    <citation type="submission" date="2023-07" db="EMBL/GenBank/DDBJ databases">
        <authorList>
            <person name="Stuckert A."/>
        </authorList>
    </citation>
    <scope>NUCLEOTIDE SEQUENCE</scope>
</reference>
<keyword evidence="9" id="KW-0442">Lipid degradation</keyword>
<comment type="caution">
    <text evidence="25">The sequence shown here is derived from an EMBL/GenBank/DDBJ whole genome shotgun (WGS) entry which is preliminary data.</text>
</comment>
<dbReference type="Gene3D" id="3.40.50.1820">
    <property type="entry name" value="alpha/beta hydrolase"/>
    <property type="match status" value="1"/>
</dbReference>
<feature type="active site" evidence="23">
    <location>
        <position position="250"/>
    </location>
</feature>
<evidence type="ECO:0000256" key="1">
    <source>
        <dbReference type="ARBA" id="ARBA00004144"/>
    </source>
</evidence>
<evidence type="ECO:0000256" key="18">
    <source>
        <dbReference type="ARBA" id="ARBA00044219"/>
    </source>
</evidence>
<dbReference type="PANTHER" id="PTHR48081:SF29">
    <property type="entry name" value="NEUTRAL CHOLESTEROL ESTER HYDROLASE 1"/>
    <property type="match status" value="1"/>
</dbReference>
<evidence type="ECO:0000313" key="25">
    <source>
        <dbReference type="EMBL" id="CAJ0929249.1"/>
    </source>
</evidence>
<feature type="domain" description="Alpha/beta hydrolase fold-3" evidence="24">
    <location>
        <begin position="380"/>
        <end position="440"/>
    </location>
</feature>
<comment type="catalytic activity">
    <reaction evidence="15">
        <text>1-O-hexadecyl-2-acetyl-sn-glycerol + H2O = 1-O-hexadecyl-sn-glycerol + acetate + H(+)</text>
        <dbReference type="Rhea" id="RHEA:38563"/>
        <dbReference type="ChEBI" id="CHEBI:15377"/>
        <dbReference type="ChEBI" id="CHEBI:15378"/>
        <dbReference type="ChEBI" id="CHEBI:30089"/>
        <dbReference type="ChEBI" id="CHEBI:34115"/>
        <dbReference type="ChEBI" id="CHEBI:75936"/>
    </reaction>
    <physiologicalReaction direction="left-to-right" evidence="15">
        <dbReference type="Rhea" id="RHEA:38564"/>
    </physiologicalReaction>
</comment>
<keyword evidence="4" id="KW-1003">Cell membrane</keyword>
<evidence type="ECO:0000256" key="15">
    <source>
        <dbReference type="ARBA" id="ARBA00023406"/>
    </source>
</evidence>
<keyword evidence="5" id="KW-0812">Transmembrane</keyword>